<keyword evidence="3" id="KW-1185">Reference proteome</keyword>
<feature type="transmembrane region" description="Helical" evidence="1">
    <location>
        <begin position="12"/>
        <end position="35"/>
    </location>
</feature>
<dbReference type="Proteomes" id="UP000253273">
    <property type="component" value="Chromosome"/>
</dbReference>
<dbReference type="OrthoDB" id="2731at2157"/>
<dbReference type="AlphaFoldDB" id="A0A345E4Q1"/>
<keyword evidence="1" id="KW-1133">Transmembrane helix</keyword>
<name>A0A345E4Q1_9EURY</name>
<dbReference type="GeneID" id="37284213"/>
<dbReference type="RefSeq" id="WP_114586305.1">
    <property type="nucleotide sequence ID" value="NZ_CP031150.1"/>
</dbReference>
<evidence type="ECO:0000313" key="2">
    <source>
        <dbReference type="EMBL" id="AXG07173.1"/>
    </source>
</evidence>
<accession>A0A345E4Q1</accession>
<dbReference type="InterPro" id="IPR021516">
    <property type="entry name" value="DUF3179"/>
</dbReference>
<evidence type="ECO:0000313" key="3">
    <source>
        <dbReference type="Proteomes" id="UP000253273"/>
    </source>
</evidence>
<gene>
    <name evidence="2" type="ORF">DU500_12470</name>
</gene>
<keyword evidence="1" id="KW-0812">Transmembrane</keyword>
<reference evidence="2 3" key="1">
    <citation type="submission" date="2018-07" db="EMBL/GenBank/DDBJ databases">
        <title>Genome sequences of Haloplanus sp. CBA1113.</title>
        <authorList>
            <person name="Kim Y.B."/>
            <person name="Roh S.W."/>
        </authorList>
    </citation>
    <scope>NUCLEOTIDE SEQUENCE [LARGE SCALE GENOMIC DNA]</scope>
    <source>
        <strain evidence="2 3">CBA1113</strain>
    </source>
</reference>
<protein>
    <submittedName>
        <fullName evidence="2">DUF3179 domain-containing protein</fullName>
    </submittedName>
</protein>
<feature type="transmembrane region" description="Helical" evidence="1">
    <location>
        <begin position="72"/>
        <end position="92"/>
    </location>
</feature>
<organism evidence="2 3">
    <name type="scientific">Haloplanus rubicundus</name>
    <dbReference type="NCBI Taxonomy" id="1547898"/>
    <lineage>
        <taxon>Archaea</taxon>
        <taxon>Methanobacteriati</taxon>
        <taxon>Methanobacteriota</taxon>
        <taxon>Stenosarchaea group</taxon>
        <taxon>Halobacteria</taxon>
        <taxon>Halobacteriales</taxon>
        <taxon>Haloferacaceae</taxon>
        <taxon>Haloplanus</taxon>
    </lineage>
</organism>
<dbReference type="Pfam" id="PF11376">
    <property type="entry name" value="DUF3179"/>
    <property type="match status" value="1"/>
</dbReference>
<dbReference type="EMBL" id="CP031150">
    <property type="protein sequence ID" value="AXG07173.1"/>
    <property type="molecule type" value="Genomic_DNA"/>
</dbReference>
<feature type="transmembrane region" description="Helical" evidence="1">
    <location>
        <begin position="47"/>
        <end position="66"/>
    </location>
</feature>
<proteinExistence type="predicted"/>
<dbReference type="KEGG" id="haj:DU500_12470"/>
<evidence type="ECO:0000256" key="1">
    <source>
        <dbReference type="SAM" id="Phobius"/>
    </source>
</evidence>
<keyword evidence="1" id="KW-0472">Membrane</keyword>
<sequence>MIDLFNVGLYTFGVALLAVTYLPFSPATVDLVLYSREKQIALFERRWLLRGVGILSLLVLFVRALADGQFRWIGLLGATTLVSAVAFWIGYVPSVMSPPKERTVLSAAEGDELLAPDETVLGLDHDGEAKAYPRKHIARPHYLPDVVQGDSLVVTYCVLCNSGVAFHADFDGEPMDILPITAPDNNILLLDRNTGNYIQQLEARVVAGPDDGTVLESIPVQIAKWGEWKRLHPETTLVSAPPQSLRDRIVAVMLDMMVAIPKLEARDTPFHGLTTAVDDRLPAMSYVLGIERDGERVAIPRAVLDERSVINETVGGTAIAVLYDPEREIGNVFYRQVGEHVLTFRPAPDGPDEAVARDDETGTYWTLSGEAVAGELAGQTLDQHPHWDDLFWFSWAAFRPDTRVFTSVATSTG</sequence>